<dbReference type="Gene3D" id="1.10.10.10">
    <property type="entry name" value="Winged helix-like DNA-binding domain superfamily/Winged helix DNA-binding domain"/>
    <property type="match status" value="1"/>
</dbReference>
<dbReference type="InterPro" id="IPR000524">
    <property type="entry name" value="Tscrpt_reg_HTH_GntR"/>
</dbReference>
<proteinExistence type="predicted"/>
<dbReference type="PROSITE" id="PS50949">
    <property type="entry name" value="HTH_GNTR"/>
    <property type="match status" value="1"/>
</dbReference>
<sequence>MPSPVPRMKEAASLAPLPAADRMTAVSGALARFIAEAALRPGDRLPTERALMESLAVGRSTVREVLRQFQARGIVETRGGSGTVLKRALSADAIHLPLTIDTGALRDRLVQTLEVRRGLEIEASAVAAHRAGPDDIARMEARLDAMEAVHLEKGTAGREDLAFHLSIYDAAHNPLFRQLLEQIREAFEGFFDKPFDRPDFARRSFPFHRELFDAIRSRNAELARDRTRAILAIVAEDIEAMSA</sequence>
<dbReference type="PANTHER" id="PTHR43537:SF5">
    <property type="entry name" value="UXU OPERON TRANSCRIPTIONAL REGULATOR"/>
    <property type="match status" value="1"/>
</dbReference>
<dbReference type="InterPro" id="IPR011711">
    <property type="entry name" value="GntR_C"/>
</dbReference>
<dbReference type="InterPro" id="IPR036388">
    <property type="entry name" value="WH-like_DNA-bd_sf"/>
</dbReference>
<evidence type="ECO:0000313" key="5">
    <source>
        <dbReference type="EMBL" id="RYB07926.1"/>
    </source>
</evidence>
<dbReference type="Pfam" id="PF07729">
    <property type="entry name" value="FCD"/>
    <property type="match status" value="1"/>
</dbReference>
<dbReference type="PRINTS" id="PR00035">
    <property type="entry name" value="HTHGNTR"/>
</dbReference>
<keyword evidence="6" id="KW-1185">Reference proteome</keyword>
<dbReference type="PANTHER" id="PTHR43537">
    <property type="entry name" value="TRANSCRIPTIONAL REGULATOR, GNTR FAMILY"/>
    <property type="match status" value="1"/>
</dbReference>
<dbReference type="EMBL" id="QYBC01000001">
    <property type="protein sequence ID" value="RYB07926.1"/>
    <property type="molecule type" value="Genomic_DNA"/>
</dbReference>
<dbReference type="CDD" id="cd07377">
    <property type="entry name" value="WHTH_GntR"/>
    <property type="match status" value="1"/>
</dbReference>
<evidence type="ECO:0000256" key="2">
    <source>
        <dbReference type="ARBA" id="ARBA00023125"/>
    </source>
</evidence>
<evidence type="ECO:0000313" key="6">
    <source>
        <dbReference type="Proteomes" id="UP000289411"/>
    </source>
</evidence>
<accession>A0A4Q2RIP6</accession>
<dbReference type="SMART" id="SM00895">
    <property type="entry name" value="FCD"/>
    <property type="match status" value="1"/>
</dbReference>
<dbReference type="Proteomes" id="UP000289411">
    <property type="component" value="Unassembled WGS sequence"/>
</dbReference>
<dbReference type="SUPFAM" id="SSF46785">
    <property type="entry name" value="Winged helix' DNA-binding domain"/>
    <property type="match status" value="1"/>
</dbReference>
<evidence type="ECO:0000259" key="4">
    <source>
        <dbReference type="PROSITE" id="PS50949"/>
    </source>
</evidence>
<reference evidence="5 6" key="1">
    <citation type="submission" date="2018-09" db="EMBL/GenBank/DDBJ databases">
        <authorList>
            <person name="Grouzdev D.S."/>
            <person name="Krutkina M.S."/>
        </authorList>
    </citation>
    <scope>NUCLEOTIDE SEQUENCE [LARGE SCALE GENOMIC DNA]</scope>
    <source>
        <strain evidence="5 6">RmlP001</strain>
    </source>
</reference>
<comment type="caution">
    <text evidence="5">The sequence shown here is derived from an EMBL/GenBank/DDBJ whole genome shotgun (WGS) entry which is preliminary data.</text>
</comment>
<name>A0A4Q2RIP6_9HYPH</name>
<gene>
    <name evidence="5" type="ORF">D3272_02095</name>
</gene>
<dbReference type="RefSeq" id="WP_129217398.1">
    <property type="nucleotide sequence ID" value="NZ_QYBC01000001.1"/>
</dbReference>
<evidence type="ECO:0000256" key="3">
    <source>
        <dbReference type="ARBA" id="ARBA00023163"/>
    </source>
</evidence>
<dbReference type="Pfam" id="PF00392">
    <property type="entry name" value="GntR"/>
    <property type="match status" value="1"/>
</dbReference>
<reference evidence="5 6" key="2">
    <citation type="submission" date="2019-02" db="EMBL/GenBank/DDBJ databases">
        <title>'Lichenibacterium ramalinii' gen. nov. sp. nov., 'Lichenibacterium minor' gen. nov. sp. nov.</title>
        <authorList>
            <person name="Pankratov T."/>
        </authorList>
    </citation>
    <scope>NUCLEOTIDE SEQUENCE [LARGE SCALE GENOMIC DNA]</scope>
    <source>
        <strain evidence="5 6">RmlP001</strain>
    </source>
</reference>
<evidence type="ECO:0000256" key="1">
    <source>
        <dbReference type="ARBA" id="ARBA00023015"/>
    </source>
</evidence>
<dbReference type="SMART" id="SM00345">
    <property type="entry name" value="HTH_GNTR"/>
    <property type="match status" value="1"/>
</dbReference>
<protein>
    <submittedName>
        <fullName evidence="5">FadR family transcriptional regulator</fullName>
    </submittedName>
</protein>
<dbReference type="InterPro" id="IPR036390">
    <property type="entry name" value="WH_DNA-bd_sf"/>
</dbReference>
<keyword evidence="1" id="KW-0805">Transcription regulation</keyword>
<dbReference type="GO" id="GO:0003700">
    <property type="term" value="F:DNA-binding transcription factor activity"/>
    <property type="evidence" value="ECO:0007669"/>
    <property type="project" value="InterPro"/>
</dbReference>
<dbReference type="OrthoDB" id="7989071at2"/>
<feature type="domain" description="HTH gntR-type" evidence="4">
    <location>
        <begin position="20"/>
        <end position="88"/>
    </location>
</feature>
<dbReference type="InterPro" id="IPR008920">
    <property type="entry name" value="TF_FadR/GntR_C"/>
</dbReference>
<keyword evidence="2" id="KW-0238">DNA-binding</keyword>
<dbReference type="GO" id="GO:0003677">
    <property type="term" value="F:DNA binding"/>
    <property type="evidence" value="ECO:0007669"/>
    <property type="project" value="UniProtKB-KW"/>
</dbReference>
<dbReference type="Gene3D" id="1.20.120.530">
    <property type="entry name" value="GntR ligand-binding domain-like"/>
    <property type="match status" value="1"/>
</dbReference>
<organism evidence="5 6">
    <name type="scientific">Lichenibacterium ramalinae</name>
    <dbReference type="NCBI Taxonomy" id="2316527"/>
    <lineage>
        <taxon>Bacteria</taxon>
        <taxon>Pseudomonadati</taxon>
        <taxon>Pseudomonadota</taxon>
        <taxon>Alphaproteobacteria</taxon>
        <taxon>Hyphomicrobiales</taxon>
        <taxon>Lichenihabitantaceae</taxon>
        <taxon>Lichenibacterium</taxon>
    </lineage>
</organism>
<dbReference type="AlphaFoldDB" id="A0A4Q2RIP6"/>
<keyword evidence="3" id="KW-0804">Transcription</keyword>
<dbReference type="SUPFAM" id="SSF48008">
    <property type="entry name" value="GntR ligand-binding domain-like"/>
    <property type="match status" value="1"/>
</dbReference>